<accession>A0A6L2KNY6</accession>
<protein>
    <submittedName>
        <fullName evidence="1">At4G36440-like protein</fullName>
    </submittedName>
</protein>
<evidence type="ECO:0000313" key="1">
    <source>
        <dbReference type="EMBL" id="GEU50302.1"/>
    </source>
</evidence>
<name>A0A6L2KNY6_TANCI</name>
<organism evidence="1">
    <name type="scientific">Tanacetum cinerariifolium</name>
    <name type="common">Dalmatian daisy</name>
    <name type="synonym">Chrysanthemum cinerariifolium</name>
    <dbReference type="NCBI Taxonomy" id="118510"/>
    <lineage>
        <taxon>Eukaryota</taxon>
        <taxon>Viridiplantae</taxon>
        <taxon>Streptophyta</taxon>
        <taxon>Embryophyta</taxon>
        <taxon>Tracheophyta</taxon>
        <taxon>Spermatophyta</taxon>
        <taxon>Magnoliopsida</taxon>
        <taxon>eudicotyledons</taxon>
        <taxon>Gunneridae</taxon>
        <taxon>Pentapetalae</taxon>
        <taxon>asterids</taxon>
        <taxon>campanulids</taxon>
        <taxon>Asterales</taxon>
        <taxon>Asteraceae</taxon>
        <taxon>Asteroideae</taxon>
        <taxon>Anthemideae</taxon>
        <taxon>Anthemidinae</taxon>
        <taxon>Tanacetum</taxon>
    </lineage>
</organism>
<dbReference type="EMBL" id="BKCJ010002695">
    <property type="protein sequence ID" value="GEU50302.1"/>
    <property type="molecule type" value="Genomic_DNA"/>
</dbReference>
<dbReference type="PANTHER" id="PTHR35752">
    <property type="entry name" value="G-PROTEIN COUPLED RECEPTOR"/>
    <property type="match status" value="1"/>
</dbReference>
<dbReference type="AlphaFoldDB" id="A0A6L2KNY6"/>
<reference evidence="1" key="1">
    <citation type="journal article" date="2019" name="Sci. Rep.">
        <title>Draft genome of Tanacetum cinerariifolium, the natural source of mosquito coil.</title>
        <authorList>
            <person name="Yamashiro T."/>
            <person name="Shiraishi A."/>
            <person name="Satake H."/>
            <person name="Nakayama K."/>
        </authorList>
    </citation>
    <scope>NUCLEOTIDE SEQUENCE</scope>
</reference>
<sequence>MIKIRNTASVVLPPNNCYVVDNSSHIHDFSQWLGHPFEYDGVGTDYAIRFCKYAKVEHDKDMLVLEDIMASILLLGHTAQLNIICGDCPNARCKSGLDCVCKVTSESNCRVIVELAITCEKSGQRVFEGFTVGFHSRSWEVVYNGMTQYGYEKPYKDYSFDMDQSRVSLYMNAIAFVSKLVQKPIVAVSPETGLERRYGDGVLVEPTVVLVDPSSTSIGRTALAVESVFEDGGIKEVNLACLLYTEKDDKLVAMVAWAQEGKGTFSSLAREDGSEDQEAPPFVNHLLLSKTLTKFPGKPLADASADDFLSNDGFCLLELS</sequence>
<comment type="caution">
    <text evidence="1">The sequence shown here is derived from an EMBL/GenBank/DDBJ whole genome shotgun (WGS) entry which is preliminary data.</text>
</comment>
<dbReference type="PANTHER" id="PTHR35752:SF1">
    <property type="entry name" value="G-PROTEIN COUPLED RECEPTOR"/>
    <property type="match status" value="1"/>
</dbReference>
<gene>
    <name evidence="1" type="ORF">Tci_022280</name>
</gene>
<proteinExistence type="predicted"/>